<keyword evidence="8" id="KW-0418">Kinase</keyword>
<keyword evidence="8" id="KW-0808">Transferase</keyword>
<feature type="domain" description="Protein kinase" evidence="7">
    <location>
        <begin position="413"/>
        <end position="716"/>
    </location>
</feature>
<dbReference type="InterPro" id="IPR017441">
    <property type="entry name" value="Protein_kinase_ATP_BS"/>
</dbReference>
<keyword evidence="2 4" id="KW-0547">Nucleotide-binding</keyword>
<evidence type="ECO:0000259" key="7">
    <source>
        <dbReference type="PROSITE" id="PS50011"/>
    </source>
</evidence>
<dbReference type="InterPro" id="IPR053215">
    <property type="entry name" value="TKL_Ser/Thr_kinase"/>
</dbReference>
<dbReference type="AlphaFoldDB" id="A0A0A1UCV0"/>
<dbReference type="SUPFAM" id="SSF56112">
    <property type="entry name" value="Protein kinase-like (PK-like)"/>
    <property type="match status" value="1"/>
</dbReference>
<dbReference type="InterPro" id="IPR001245">
    <property type="entry name" value="Ser-Thr/Tyr_kinase_cat_dom"/>
</dbReference>
<dbReference type="OrthoDB" id="4062651at2759"/>
<keyword evidence="5" id="KW-0175">Coiled coil</keyword>
<dbReference type="SMART" id="SM00261">
    <property type="entry name" value="FU"/>
    <property type="match status" value="3"/>
</dbReference>
<dbReference type="Pfam" id="PF07714">
    <property type="entry name" value="PK_Tyr_Ser-Thr"/>
    <property type="match status" value="1"/>
</dbReference>
<dbReference type="InterPro" id="IPR008271">
    <property type="entry name" value="Ser/Thr_kinase_AS"/>
</dbReference>
<evidence type="ECO:0000256" key="4">
    <source>
        <dbReference type="PROSITE-ProRule" id="PRU10141"/>
    </source>
</evidence>
<evidence type="ECO:0000256" key="5">
    <source>
        <dbReference type="SAM" id="Coils"/>
    </source>
</evidence>
<dbReference type="KEGG" id="eiv:EIN_511810"/>
<evidence type="ECO:0000256" key="3">
    <source>
        <dbReference type="ARBA" id="ARBA00022840"/>
    </source>
</evidence>
<dbReference type="InterPro" id="IPR009030">
    <property type="entry name" value="Growth_fac_rcpt_cys_sf"/>
</dbReference>
<keyword evidence="6" id="KW-1133">Transmembrane helix</keyword>
<dbReference type="Proteomes" id="UP000014680">
    <property type="component" value="Unassembled WGS sequence"/>
</dbReference>
<evidence type="ECO:0000313" key="8">
    <source>
        <dbReference type="EMBL" id="ELP91498.1"/>
    </source>
</evidence>
<keyword evidence="1" id="KW-0723">Serine/threonine-protein kinase</keyword>
<dbReference type="Gene3D" id="3.30.200.20">
    <property type="entry name" value="Phosphorylase Kinase, domain 1"/>
    <property type="match status" value="1"/>
</dbReference>
<dbReference type="PROSITE" id="PS00107">
    <property type="entry name" value="PROTEIN_KINASE_ATP"/>
    <property type="match status" value="1"/>
</dbReference>
<dbReference type="PANTHER" id="PTHR45756:SF1">
    <property type="entry name" value="PROTEIN KINASE DOMAIN CONTAINING PROTEIN"/>
    <property type="match status" value="1"/>
</dbReference>
<evidence type="ECO:0000313" key="9">
    <source>
        <dbReference type="Proteomes" id="UP000014680"/>
    </source>
</evidence>
<feature type="transmembrane region" description="Helical" evidence="6">
    <location>
        <begin position="234"/>
        <end position="256"/>
    </location>
</feature>
<dbReference type="InterPro" id="IPR011009">
    <property type="entry name" value="Kinase-like_dom_sf"/>
</dbReference>
<dbReference type="SMART" id="SM00220">
    <property type="entry name" value="S_TKc"/>
    <property type="match status" value="1"/>
</dbReference>
<dbReference type="RefSeq" id="XP_004258269.1">
    <property type="nucleotide sequence ID" value="XM_004258221.1"/>
</dbReference>
<evidence type="ECO:0000256" key="1">
    <source>
        <dbReference type="ARBA" id="ARBA00022527"/>
    </source>
</evidence>
<dbReference type="GO" id="GO:0005524">
    <property type="term" value="F:ATP binding"/>
    <property type="evidence" value="ECO:0007669"/>
    <property type="project" value="UniProtKB-UniRule"/>
</dbReference>
<keyword evidence="3 4" id="KW-0067">ATP-binding</keyword>
<keyword evidence="9" id="KW-1185">Reference proteome</keyword>
<dbReference type="GO" id="GO:0004674">
    <property type="term" value="F:protein serine/threonine kinase activity"/>
    <property type="evidence" value="ECO:0007669"/>
    <property type="project" value="UniProtKB-KW"/>
</dbReference>
<evidence type="ECO:0000256" key="2">
    <source>
        <dbReference type="ARBA" id="ARBA00022741"/>
    </source>
</evidence>
<dbReference type="PANTHER" id="PTHR45756">
    <property type="entry name" value="PALMITOYLTRANSFERASE"/>
    <property type="match status" value="1"/>
</dbReference>
<sequence length="716" mass="81605">CLSKNVENIDIRCKTYNQFGCYECASSYYYNSQTYTCENCDEKCQTCVSKSSQCLSCNASTFLYNSSCLSIENLSHNCEQFAHSGGCVKCKDGYYRYGLQCFSCNIKCSTCLNGVNCLSCNSTNYKTIKGDCIPQDLILNCETEVTQNGCSRCQIGFYTINSNECEKCDDNCYSCSSKHICTSCLSSQILSANNSCVGLSSISKCLEIDASKCVQCTFWHSPSVNGTFCEVHSVWWVILILVIVIVYFIITIVFVFSITTKKIIEKININDIECNTTIFSMSNSNIKFIPFQRGICVSSKDIDFNSEHQEIEVNVETKEVICVGNISNETIKIQFSMSSEISKFSIRVDPEVICLKPKFACEFSIYIKPLCTCVIKNKIMIFSKGLKTNKEVSGELNLQGVTSFSTRMDYEELIEEKKLGEGSFGVVFKGNYRGNLVAIKKMKSTTHNEEALEDFEKEVSMLDKFRSEYIVHFYGAVFIPNKMCIVTELADFGSLNDLIQQTLSNKKALLNEMNESNNKNKNTKNNKKKNTKTLNYEIFTQKDSLKLKVKFMKDVSKGILYLHSNGVLHRDIKPDNILIFSLYADERINAKLTDFGSSRNINLLMTNMTFTKGVGTPVYMAPEILNQKKYKKPEDIYSFGMTMFECFKWGEAYPVEQFEYPWIVADFVISGKRLEKPEEMDERCFDIIKRCWCQDPAQRIKIEQVCDELDILYNSF</sequence>
<dbReference type="InterPro" id="IPR000719">
    <property type="entry name" value="Prot_kinase_dom"/>
</dbReference>
<evidence type="ECO:0000256" key="6">
    <source>
        <dbReference type="SAM" id="Phobius"/>
    </source>
</evidence>
<dbReference type="SUPFAM" id="SSF57184">
    <property type="entry name" value="Growth factor receptor domain"/>
    <property type="match status" value="2"/>
</dbReference>
<organism evidence="8 9">
    <name type="scientific">Entamoeba invadens IP1</name>
    <dbReference type="NCBI Taxonomy" id="370355"/>
    <lineage>
        <taxon>Eukaryota</taxon>
        <taxon>Amoebozoa</taxon>
        <taxon>Evosea</taxon>
        <taxon>Archamoebae</taxon>
        <taxon>Mastigamoebida</taxon>
        <taxon>Entamoebidae</taxon>
        <taxon>Entamoeba</taxon>
    </lineage>
</organism>
<accession>A0A0A1UCV0</accession>
<dbReference type="Gene3D" id="1.10.510.10">
    <property type="entry name" value="Transferase(Phosphotransferase) domain 1"/>
    <property type="match status" value="1"/>
</dbReference>
<name>A0A0A1UCV0_ENTIV</name>
<protein>
    <submittedName>
        <fullName evidence="8">Protein kinase domain containing protein</fullName>
    </submittedName>
</protein>
<feature type="binding site" evidence="4">
    <location>
        <position position="441"/>
    </location>
    <ligand>
        <name>ATP</name>
        <dbReference type="ChEBI" id="CHEBI:30616"/>
    </ligand>
</feature>
<keyword evidence="6" id="KW-0472">Membrane</keyword>
<keyword evidence="6" id="KW-0812">Transmembrane</keyword>
<dbReference type="InterPro" id="IPR006212">
    <property type="entry name" value="Furin_repeat"/>
</dbReference>
<feature type="non-terminal residue" evidence="8">
    <location>
        <position position="1"/>
    </location>
</feature>
<reference evidence="8 9" key="1">
    <citation type="submission" date="2012-10" db="EMBL/GenBank/DDBJ databases">
        <authorList>
            <person name="Zafar N."/>
            <person name="Inman J."/>
            <person name="Hall N."/>
            <person name="Lorenzi H."/>
            <person name="Caler E."/>
        </authorList>
    </citation>
    <scope>NUCLEOTIDE SEQUENCE [LARGE SCALE GENOMIC DNA]</scope>
    <source>
        <strain evidence="8 9">IP1</strain>
    </source>
</reference>
<dbReference type="EMBL" id="KB206467">
    <property type="protein sequence ID" value="ELP91498.1"/>
    <property type="molecule type" value="Genomic_DNA"/>
</dbReference>
<dbReference type="VEuPathDB" id="AmoebaDB:EIN_511810"/>
<dbReference type="GeneID" id="14890481"/>
<proteinExistence type="predicted"/>
<gene>
    <name evidence="8" type="ORF">EIN_511810</name>
</gene>
<dbReference type="PROSITE" id="PS00108">
    <property type="entry name" value="PROTEIN_KINASE_ST"/>
    <property type="match status" value="1"/>
</dbReference>
<dbReference type="PROSITE" id="PS50011">
    <property type="entry name" value="PROTEIN_KINASE_DOM"/>
    <property type="match status" value="1"/>
</dbReference>
<feature type="coiled-coil region" evidence="5">
    <location>
        <begin position="499"/>
        <end position="530"/>
    </location>
</feature>